<dbReference type="OrthoDB" id="425619at2759"/>
<feature type="non-terminal residue" evidence="2">
    <location>
        <position position="129"/>
    </location>
</feature>
<dbReference type="Proteomes" id="UP000591131">
    <property type="component" value="Unassembled WGS sequence"/>
</dbReference>
<proteinExistence type="predicted"/>
<protein>
    <submittedName>
        <fullName evidence="2">Uncharacterized protein</fullName>
    </submittedName>
</protein>
<dbReference type="AlphaFoldDB" id="A0A7J6KJQ7"/>
<comment type="caution">
    <text evidence="2">The sequence shown here is derived from an EMBL/GenBank/DDBJ whole genome shotgun (WGS) entry which is preliminary data.</text>
</comment>
<feature type="region of interest" description="Disordered" evidence="1">
    <location>
        <begin position="106"/>
        <end position="129"/>
    </location>
</feature>
<sequence length="129" mass="14316">DLVYHLRDGASKLEDRVRGPYEVVAYEEARSTAILCGGNGQRFRAWVCNLVKIPSREPIDEDPIDESHVAGDPSHAAAATADTVERITVPAKNYLDRPPHHWSLDDLPPIAVLPPPRREPPVQGQIHQC</sequence>
<keyword evidence="3" id="KW-1185">Reference proteome</keyword>
<name>A0A7J6KJQ7_PERCH</name>
<dbReference type="EMBL" id="JAAPAO010002713">
    <property type="protein sequence ID" value="KAF4647297.1"/>
    <property type="molecule type" value="Genomic_DNA"/>
</dbReference>
<accession>A0A7J6KJQ7</accession>
<reference evidence="2 3" key="1">
    <citation type="submission" date="2020-04" db="EMBL/GenBank/DDBJ databases">
        <title>Perkinsus chesapeaki whole genome sequence.</title>
        <authorList>
            <person name="Bogema D.R."/>
        </authorList>
    </citation>
    <scope>NUCLEOTIDE SEQUENCE [LARGE SCALE GENOMIC DNA]</scope>
    <source>
        <strain evidence="2">ATCC PRA-425</strain>
    </source>
</reference>
<feature type="region of interest" description="Disordered" evidence="1">
    <location>
        <begin position="59"/>
        <end position="80"/>
    </location>
</feature>
<gene>
    <name evidence="2" type="ORF">FOL47_004801</name>
</gene>
<evidence type="ECO:0000256" key="1">
    <source>
        <dbReference type="SAM" id="MobiDB-lite"/>
    </source>
</evidence>
<evidence type="ECO:0000313" key="3">
    <source>
        <dbReference type="Proteomes" id="UP000591131"/>
    </source>
</evidence>
<feature type="non-terminal residue" evidence="2">
    <location>
        <position position="1"/>
    </location>
</feature>
<organism evidence="2 3">
    <name type="scientific">Perkinsus chesapeaki</name>
    <name type="common">Clam parasite</name>
    <name type="synonym">Perkinsus andrewsi</name>
    <dbReference type="NCBI Taxonomy" id="330153"/>
    <lineage>
        <taxon>Eukaryota</taxon>
        <taxon>Sar</taxon>
        <taxon>Alveolata</taxon>
        <taxon>Perkinsozoa</taxon>
        <taxon>Perkinsea</taxon>
        <taxon>Perkinsida</taxon>
        <taxon>Perkinsidae</taxon>
        <taxon>Perkinsus</taxon>
    </lineage>
</organism>
<evidence type="ECO:0000313" key="2">
    <source>
        <dbReference type="EMBL" id="KAF4647297.1"/>
    </source>
</evidence>